<name>A0A077ZWC3_STYLE</name>
<dbReference type="CDD" id="cd00143">
    <property type="entry name" value="PP2Cc"/>
    <property type="match status" value="1"/>
</dbReference>
<gene>
    <name evidence="4" type="primary">Contig5328.g5703</name>
    <name evidence="4" type="ORF">STYLEM_2876</name>
</gene>
<evidence type="ECO:0000256" key="1">
    <source>
        <dbReference type="ARBA" id="ARBA00004370"/>
    </source>
</evidence>
<dbReference type="AlphaFoldDB" id="A0A077ZWC3"/>
<dbReference type="EMBL" id="CCKQ01002780">
    <property type="protein sequence ID" value="CDW73886.1"/>
    <property type="molecule type" value="Genomic_DNA"/>
</dbReference>
<proteinExistence type="predicted"/>
<comment type="subcellular location">
    <subcellularLocation>
        <location evidence="1">Membrane</location>
    </subcellularLocation>
</comment>
<sequence length="429" mass="48809">MNANLDQDLSIDLSESQMKISETFSIPLSTRNALSKSNIPQQISLLDCNVDKISYGVSLKKGNFRQTQEDRFLVEENFKGKSSSALFAIFDGHSGQRAAEYCQANLSSYLKMNKNLDRDICQTLREALIIDNKLTVSNVGDSSAIIIRSDRMLELTSEQTPLRIDEYQRIQERGGYIVPVGQTLRVQGVLAVTRSIGDINYKDLIIPEPEISTISLSPSDQYLILSSDGLYRTYGKQKIAQYVIELRRLGWSMGKITNILSQRAVEDGCPDNITIIIVDLQYYYNKFQGDNYIQDQEYLVQQRSMQKENFSNNIPDSKTQYNQEEEFLMPKAKRSSKTVLTEKQQLLLANQNSNTTQPQSEQRQISQLIILNECEIEESTMQIDLNEIGPEDPIQRQEQTFLCGKEKETVKSDQPLEALCLAFISGQQQ</sequence>
<organism evidence="4 5">
    <name type="scientific">Stylonychia lemnae</name>
    <name type="common">Ciliate</name>
    <dbReference type="NCBI Taxonomy" id="5949"/>
    <lineage>
        <taxon>Eukaryota</taxon>
        <taxon>Sar</taxon>
        <taxon>Alveolata</taxon>
        <taxon>Ciliophora</taxon>
        <taxon>Intramacronucleata</taxon>
        <taxon>Spirotrichea</taxon>
        <taxon>Stichotrichia</taxon>
        <taxon>Sporadotrichida</taxon>
        <taxon>Oxytrichidae</taxon>
        <taxon>Stylonychinae</taxon>
        <taxon>Stylonychia</taxon>
    </lineage>
</organism>
<dbReference type="Pfam" id="PF00481">
    <property type="entry name" value="PP2C"/>
    <property type="match status" value="2"/>
</dbReference>
<dbReference type="SMART" id="SM00332">
    <property type="entry name" value="PP2Cc"/>
    <property type="match status" value="1"/>
</dbReference>
<dbReference type="InterPro" id="IPR036457">
    <property type="entry name" value="PPM-type-like_dom_sf"/>
</dbReference>
<evidence type="ECO:0000256" key="2">
    <source>
        <dbReference type="ARBA" id="ARBA00023136"/>
    </source>
</evidence>
<dbReference type="SUPFAM" id="SSF81606">
    <property type="entry name" value="PP2C-like"/>
    <property type="match status" value="1"/>
</dbReference>
<accession>A0A077ZWC3</accession>
<feature type="domain" description="PPM-type phosphatase" evidence="3">
    <location>
        <begin position="54"/>
        <end position="280"/>
    </location>
</feature>
<dbReference type="PROSITE" id="PS51746">
    <property type="entry name" value="PPM_2"/>
    <property type="match status" value="1"/>
</dbReference>
<dbReference type="PANTHER" id="PTHR47992">
    <property type="entry name" value="PROTEIN PHOSPHATASE"/>
    <property type="match status" value="1"/>
</dbReference>
<keyword evidence="2" id="KW-0472">Membrane</keyword>
<dbReference type="OrthoDB" id="286193at2759"/>
<dbReference type="GO" id="GO:0016020">
    <property type="term" value="C:membrane"/>
    <property type="evidence" value="ECO:0007669"/>
    <property type="project" value="UniProtKB-SubCell"/>
</dbReference>
<evidence type="ECO:0000313" key="4">
    <source>
        <dbReference type="EMBL" id="CDW73886.1"/>
    </source>
</evidence>
<dbReference type="GO" id="GO:0004722">
    <property type="term" value="F:protein serine/threonine phosphatase activity"/>
    <property type="evidence" value="ECO:0007669"/>
    <property type="project" value="InterPro"/>
</dbReference>
<reference evidence="4 5" key="1">
    <citation type="submission" date="2014-06" db="EMBL/GenBank/DDBJ databases">
        <authorList>
            <person name="Swart Estienne"/>
        </authorList>
    </citation>
    <scope>NUCLEOTIDE SEQUENCE [LARGE SCALE GENOMIC DNA]</scope>
    <source>
        <strain evidence="4 5">130c</strain>
    </source>
</reference>
<keyword evidence="5" id="KW-1185">Reference proteome</keyword>
<dbReference type="InterPro" id="IPR001932">
    <property type="entry name" value="PPM-type_phosphatase-like_dom"/>
</dbReference>
<evidence type="ECO:0000259" key="3">
    <source>
        <dbReference type="PROSITE" id="PS51746"/>
    </source>
</evidence>
<dbReference type="OMA" id="DRDICQT"/>
<protein>
    <submittedName>
        <fullName evidence="4">Protein phosphatase 2c</fullName>
    </submittedName>
</protein>
<dbReference type="InParanoid" id="A0A077ZWC3"/>
<dbReference type="InterPro" id="IPR015655">
    <property type="entry name" value="PP2C"/>
</dbReference>
<evidence type="ECO:0000313" key="5">
    <source>
        <dbReference type="Proteomes" id="UP000039865"/>
    </source>
</evidence>
<dbReference type="Proteomes" id="UP000039865">
    <property type="component" value="Unassembled WGS sequence"/>
</dbReference>
<dbReference type="Gene3D" id="3.60.40.10">
    <property type="entry name" value="PPM-type phosphatase domain"/>
    <property type="match status" value="1"/>
</dbReference>